<dbReference type="Pfam" id="PF07687">
    <property type="entry name" value="M20_dimer"/>
    <property type="match status" value="1"/>
</dbReference>
<dbReference type="Gene3D" id="3.30.70.360">
    <property type="match status" value="1"/>
</dbReference>
<dbReference type="Gene3D" id="3.40.630.10">
    <property type="entry name" value="Zn peptidases"/>
    <property type="match status" value="1"/>
</dbReference>
<dbReference type="GO" id="GO:0046872">
    <property type="term" value="F:metal ion binding"/>
    <property type="evidence" value="ECO:0007669"/>
    <property type="project" value="UniProtKB-KW"/>
</dbReference>
<evidence type="ECO:0000256" key="5">
    <source>
        <dbReference type="PIRSR" id="PIRSR037238-1"/>
    </source>
</evidence>
<comment type="cofactor">
    <cofactor evidence="1">
        <name>Zn(2+)</name>
        <dbReference type="ChEBI" id="CHEBI:29105"/>
    </cofactor>
</comment>
<sequence length="386" mass="41705">MPTDIQAFIDGRVEMFISDLENLVNIDSGSDNLVGIEAVAQVLDPRLKAIGFTTCLKKLGKQGIPCLEAFNASEGEKSDILFLGHMDTVFQDDEAAKRPFSMDGCRATGPGVSDMKGGLVLALHTLETLHYAGVLDHLAVRVCFNGDEEVGSKASRRWIEGHALNSRRVFVFEPCRPEHRFVLNRKGGGGFTITARGMSAHAGVEPEKGANAVVEIAHQVCAVQQFNESVGEGISAHVTTIRGGEKTNIIPDEASAYVDVRVSSKNEIEKVEAFFQSLPDHTHVPEVSLTVQGGVDRPPMEPDQQTFELWGMIEDQAANLGMQIEHISTGGCSDGNWSSALGIPTIDGMGIIGANAHRQDEYVELDSILPQIQLIVSVCQSIARQS</sequence>
<dbReference type="AlphaFoldDB" id="A0A5K7ZAB3"/>
<dbReference type="EMBL" id="AP021875">
    <property type="protein sequence ID" value="BBO75394.1"/>
    <property type="molecule type" value="Genomic_DNA"/>
</dbReference>
<dbReference type="GO" id="GO:0016787">
    <property type="term" value="F:hydrolase activity"/>
    <property type="evidence" value="ECO:0007669"/>
    <property type="project" value="UniProtKB-KW"/>
</dbReference>
<protein>
    <submittedName>
        <fullName evidence="7">Peptidase M20</fullName>
    </submittedName>
</protein>
<dbReference type="OrthoDB" id="9809784at2"/>
<keyword evidence="3" id="KW-0378">Hydrolase</keyword>
<evidence type="ECO:0000256" key="2">
    <source>
        <dbReference type="ARBA" id="ARBA00022723"/>
    </source>
</evidence>
<proteinExistence type="predicted"/>
<dbReference type="PANTHER" id="PTHR43808">
    <property type="entry name" value="ACETYLORNITHINE DEACETYLASE"/>
    <property type="match status" value="1"/>
</dbReference>
<dbReference type="RefSeq" id="WP_155304321.1">
    <property type="nucleotide sequence ID" value="NZ_AP021875.1"/>
</dbReference>
<dbReference type="InterPro" id="IPR001261">
    <property type="entry name" value="ArgE/DapE_CS"/>
</dbReference>
<evidence type="ECO:0000313" key="7">
    <source>
        <dbReference type="EMBL" id="BBO75394.1"/>
    </source>
</evidence>
<evidence type="ECO:0000256" key="3">
    <source>
        <dbReference type="ARBA" id="ARBA00022801"/>
    </source>
</evidence>
<keyword evidence="4" id="KW-0862">Zinc</keyword>
<name>A0A5K7ZAB3_9BACT</name>
<evidence type="ECO:0000256" key="4">
    <source>
        <dbReference type="ARBA" id="ARBA00022833"/>
    </source>
</evidence>
<gene>
    <name evidence="7" type="ORF">DSCW_28110</name>
</gene>
<dbReference type="SUPFAM" id="SSF55031">
    <property type="entry name" value="Bacterial exopeptidase dimerisation domain"/>
    <property type="match status" value="1"/>
</dbReference>
<dbReference type="PIRSF" id="PIRSF037238">
    <property type="entry name" value="Carboxypeptidase_G2"/>
    <property type="match status" value="1"/>
</dbReference>
<organism evidence="7 8">
    <name type="scientific">Desulfosarcina widdelii</name>
    <dbReference type="NCBI Taxonomy" id="947919"/>
    <lineage>
        <taxon>Bacteria</taxon>
        <taxon>Pseudomonadati</taxon>
        <taxon>Thermodesulfobacteriota</taxon>
        <taxon>Desulfobacteria</taxon>
        <taxon>Desulfobacterales</taxon>
        <taxon>Desulfosarcinaceae</taxon>
        <taxon>Desulfosarcina</taxon>
    </lineage>
</organism>
<feature type="active site" description="Proton acceptor" evidence="5">
    <location>
        <position position="148"/>
    </location>
</feature>
<dbReference type="PANTHER" id="PTHR43808:SF9">
    <property type="entry name" value="BLL0789 PROTEIN"/>
    <property type="match status" value="1"/>
</dbReference>
<dbReference type="PROSITE" id="PS00758">
    <property type="entry name" value="ARGE_DAPE_CPG2_1"/>
    <property type="match status" value="1"/>
</dbReference>
<evidence type="ECO:0000313" key="8">
    <source>
        <dbReference type="Proteomes" id="UP000427769"/>
    </source>
</evidence>
<dbReference type="InterPro" id="IPR036264">
    <property type="entry name" value="Bact_exopeptidase_dim_dom"/>
</dbReference>
<evidence type="ECO:0000259" key="6">
    <source>
        <dbReference type="Pfam" id="PF07687"/>
    </source>
</evidence>
<dbReference type="Proteomes" id="UP000427769">
    <property type="component" value="Chromosome"/>
</dbReference>
<evidence type="ECO:0000256" key="1">
    <source>
        <dbReference type="ARBA" id="ARBA00001947"/>
    </source>
</evidence>
<dbReference type="Pfam" id="PF01546">
    <property type="entry name" value="Peptidase_M20"/>
    <property type="match status" value="1"/>
</dbReference>
<dbReference type="InterPro" id="IPR011650">
    <property type="entry name" value="Peptidase_M20_dimer"/>
</dbReference>
<dbReference type="InterPro" id="IPR002933">
    <property type="entry name" value="Peptidase_M20"/>
</dbReference>
<dbReference type="SUPFAM" id="SSF53187">
    <property type="entry name" value="Zn-dependent exopeptidases"/>
    <property type="match status" value="1"/>
</dbReference>
<dbReference type="KEGG" id="dwd:DSCW_28110"/>
<reference evidence="7 8" key="1">
    <citation type="submission" date="2019-11" db="EMBL/GenBank/DDBJ databases">
        <title>Comparative genomics of hydrocarbon-degrading Desulfosarcina strains.</title>
        <authorList>
            <person name="Watanabe M."/>
            <person name="Kojima H."/>
            <person name="Fukui M."/>
        </authorList>
    </citation>
    <scope>NUCLEOTIDE SEQUENCE [LARGE SCALE GENOMIC DNA]</scope>
    <source>
        <strain evidence="7 8">PP31</strain>
    </source>
</reference>
<accession>A0A5K7ZAB3</accession>
<keyword evidence="2" id="KW-0479">Metal-binding</keyword>
<dbReference type="InterPro" id="IPR050072">
    <property type="entry name" value="Peptidase_M20A"/>
</dbReference>
<feature type="active site" evidence="5">
    <location>
        <position position="87"/>
    </location>
</feature>
<dbReference type="InterPro" id="IPR017150">
    <property type="entry name" value="Pept_M20_glutamate_carboxypep"/>
</dbReference>
<dbReference type="CDD" id="cd03885">
    <property type="entry name" value="M20_CPDG2"/>
    <property type="match status" value="1"/>
</dbReference>
<feature type="domain" description="Peptidase M20 dimerisation" evidence="6">
    <location>
        <begin position="185"/>
        <end position="278"/>
    </location>
</feature>
<keyword evidence="8" id="KW-1185">Reference proteome</keyword>